<comment type="caution">
    <text evidence="3">The sequence shown here is derived from an EMBL/GenBank/DDBJ whole genome shotgun (WGS) entry which is preliminary data.</text>
</comment>
<evidence type="ECO:0000256" key="1">
    <source>
        <dbReference type="SAM" id="MobiDB-lite"/>
    </source>
</evidence>
<dbReference type="SUPFAM" id="SSF55797">
    <property type="entry name" value="PR-1-like"/>
    <property type="match status" value="1"/>
</dbReference>
<dbReference type="GO" id="GO:0005576">
    <property type="term" value="C:extracellular region"/>
    <property type="evidence" value="ECO:0007669"/>
    <property type="project" value="InterPro"/>
</dbReference>
<dbReference type="OrthoDB" id="337038at2759"/>
<dbReference type="PANTHER" id="PTHR10334">
    <property type="entry name" value="CYSTEINE-RICH SECRETORY PROTEIN-RELATED"/>
    <property type="match status" value="1"/>
</dbReference>
<protein>
    <recommendedName>
        <fullName evidence="2">SCP domain-containing protein</fullName>
    </recommendedName>
</protein>
<dbReference type="InterPro" id="IPR035940">
    <property type="entry name" value="CAP_sf"/>
</dbReference>
<organism evidence="3 4">
    <name type="scientific">Letharia columbiana</name>
    <dbReference type="NCBI Taxonomy" id="112416"/>
    <lineage>
        <taxon>Eukaryota</taxon>
        <taxon>Fungi</taxon>
        <taxon>Dikarya</taxon>
        <taxon>Ascomycota</taxon>
        <taxon>Pezizomycotina</taxon>
        <taxon>Lecanoromycetes</taxon>
        <taxon>OSLEUM clade</taxon>
        <taxon>Lecanoromycetidae</taxon>
        <taxon>Lecanorales</taxon>
        <taxon>Lecanorineae</taxon>
        <taxon>Parmeliaceae</taxon>
        <taxon>Letharia</taxon>
    </lineage>
</organism>
<dbReference type="EMBL" id="JACCJC010000049">
    <property type="protein sequence ID" value="KAF6232293.1"/>
    <property type="molecule type" value="Genomic_DNA"/>
</dbReference>
<sequence>MALISAVLVVETSTSTYTAAAATSSSSSSTASSSASSPTSSTPSASAQYTSDSTFESSILNSTNTYRANYNATALAWNASLATYATAWASKCHFNHSHGAAGENLAEGYANVTDAVDAWGREGSRYDFRNGGGFSESTGHFSQLVWKGTTGVGCGRVDCDGQGGVPGWLVVCEYWPAGNVVGEFGQEVGREVGRLEAEAEGKGEAGEYLAYLAAKMNGGGRKGDPRVGLLIVGVGMLTALWL</sequence>
<dbReference type="RefSeq" id="XP_037161722.1">
    <property type="nucleotide sequence ID" value="XM_037311288.1"/>
</dbReference>
<evidence type="ECO:0000313" key="3">
    <source>
        <dbReference type="EMBL" id="KAF6232293.1"/>
    </source>
</evidence>
<dbReference type="Pfam" id="PF00188">
    <property type="entry name" value="CAP"/>
    <property type="match status" value="1"/>
</dbReference>
<dbReference type="AlphaFoldDB" id="A0A8H6L1P8"/>
<dbReference type="PROSITE" id="PS01009">
    <property type="entry name" value="CRISP_1"/>
    <property type="match status" value="1"/>
</dbReference>
<dbReference type="Gene3D" id="3.40.33.10">
    <property type="entry name" value="CAP"/>
    <property type="match status" value="1"/>
</dbReference>
<name>A0A8H6L1P8_9LECA</name>
<evidence type="ECO:0000313" key="4">
    <source>
        <dbReference type="Proteomes" id="UP000578531"/>
    </source>
</evidence>
<evidence type="ECO:0000259" key="2">
    <source>
        <dbReference type="SMART" id="SM00198"/>
    </source>
</evidence>
<keyword evidence="4" id="KW-1185">Reference proteome</keyword>
<dbReference type="InterPro" id="IPR001283">
    <property type="entry name" value="CRISP-related"/>
</dbReference>
<dbReference type="PRINTS" id="PR00837">
    <property type="entry name" value="V5TPXLIKE"/>
</dbReference>
<reference evidence="3 4" key="1">
    <citation type="journal article" date="2020" name="Genomics">
        <title>Complete, high-quality genomes from long-read metagenomic sequencing of two wolf lichen thalli reveals enigmatic genome architecture.</title>
        <authorList>
            <person name="McKenzie S.K."/>
            <person name="Walston R.F."/>
            <person name="Allen J.L."/>
        </authorList>
    </citation>
    <scope>NUCLEOTIDE SEQUENCE [LARGE SCALE GENOMIC DNA]</scope>
    <source>
        <strain evidence="3">WasteWater2</strain>
    </source>
</reference>
<proteinExistence type="predicted"/>
<dbReference type="Proteomes" id="UP000578531">
    <property type="component" value="Unassembled WGS sequence"/>
</dbReference>
<accession>A0A8H6L1P8</accession>
<gene>
    <name evidence="3" type="ORF">HO173_009398</name>
</gene>
<feature type="domain" description="SCP" evidence="2">
    <location>
        <begin position="54"/>
        <end position="182"/>
    </location>
</feature>
<dbReference type="InterPro" id="IPR018244">
    <property type="entry name" value="Allrgn_V5/Tpx1_CS"/>
</dbReference>
<dbReference type="SMART" id="SM00198">
    <property type="entry name" value="SCP"/>
    <property type="match status" value="1"/>
</dbReference>
<feature type="region of interest" description="Disordered" evidence="1">
    <location>
        <begin position="26"/>
        <end position="49"/>
    </location>
</feature>
<dbReference type="InterPro" id="IPR014044">
    <property type="entry name" value="CAP_dom"/>
</dbReference>
<dbReference type="GeneID" id="59291049"/>